<comment type="caution">
    <text evidence="1">The sequence shown here is derived from an EMBL/GenBank/DDBJ whole genome shotgun (WGS) entry which is preliminary data.</text>
</comment>
<dbReference type="EMBL" id="QPFP01000015">
    <property type="protein sequence ID" value="TEB32597.1"/>
    <property type="molecule type" value="Genomic_DNA"/>
</dbReference>
<evidence type="ECO:0000313" key="1">
    <source>
        <dbReference type="EMBL" id="TEB32597.1"/>
    </source>
</evidence>
<proteinExistence type="predicted"/>
<evidence type="ECO:0000313" key="2">
    <source>
        <dbReference type="Proteomes" id="UP000298030"/>
    </source>
</evidence>
<keyword evidence="2" id="KW-1185">Reference proteome</keyword>
<gene>
    <name evidence="1" type="ORF">FA13DRAFT_262097</name>
</gene>
<dbReference type="Proteomes" id="UP000298030">
    <property type="component" value="Unassembled WGS sequence"/>
</dbReference>
<name>A0A4Y7TEJ0_COPMI</name>
<sequence>MCVCSLLHMRTSHLPLHFALHPSPFSFPFLLLTPIWPFSHPCSPGDWCRIHVGQVQALRTMSACHHFSHFRGVSDSWSRLPSSLPGSRRRCILSSTRSTCCPLCLYVGQRRDGRLHRADAAVLLPSCKRGKVDSEGSLFVAREYSCTA</sequence>
<accession>A0A4Y7TEJ0</accession>
<dbReference type="AlphaFoldDB" id="A0A4Y7TEJ0"/>
<organism evidence="1 2">
    <name type="scientific">Coprinellus micaceus</name>
    <name type="common">Glistening ink-cap mushroom</name>
    <name type="synonym">Coprinus micaceus</name>
    <dbReference type="NCBI Taxonomy" id="71717"/>
    <lineage>
        <taxon>Eukaryota</taxon>
        <taxon>Fungi</taxon>
        <taxon>Dikarya</taxon>
        <taxon>Basidiomycota</taxon>
        <taxon>Agaricomycotina</taxon>
        <taxon>Agaricomycetes</taxon>
        <taxon>Agaricomycetidae</taxon>
        <taxon>Agaricales</taxon>
        <taxon>Agaricineae</taxon>
        <taxon>Psathyrellaceae</taxon>
        <taxon>Coprinellus</taxon>
    </lineage>
</organism>
<protein>
    <submittedName>
        <fullName evidence="1">Uncharacterized protein</fullName>
    </submittedName>
</protein>
<reference evidence="1 2" key="1">
    <citation type="journal article" date="2019" name="Nat. Ecol. Evol.">
        <title>Megaphylogeny resolves global patterns of mushroom evolution.</title>
        <authorList>
            <person name="Varga T."/>
            <person name="Krizsan K."/>
            <person name="Foldi C."/>
            <person name="Dima B."/>
            <person name="Sanchez-Garcia M."/>
            <person name="Sanchez-Ramirez S."/>
            <person name="Szollosi G.J."/>
            <person name="Szarkandi J.G."/>
            <person name="Papp V."/>
            <person name="Albert L."/>
            <person name="Andreopoulos W."/>
            <person name="Angelini C."/>
            <person name="Antonin V."/>
            <person name="Barry K.W."/>
            <person name="Bougher N.L."/>
            <person name="Buchanan P."/>
            <person name="Buyck B."/>
            <person name="Bense V."/>
            <person name="Catcheside P."/>
            <person name="Chovatia M."/>
            <person name="Cooper J."/>
            <person name="Damon W."/>
            <person name="Desjardin D."/>
            <person name="Finy P."/>
            <person name="Geml J."/>
            <person name="Haridas S."/>
            <person name="Hughes K."/>
            <person name="Justo A."/>
            <person name="Karasinski D."/>
            <person name="Kautmanova I."/>
            <person name="Kiss B."/>
            <person name="Kocsube S."/>
            <person name="Kotiranta H."/>
            <person name="LaButti K.M."/>
            <person name="Lechner B.E."/>
            <person name="Liimatainen K."/>
            <person name="Lipzen A."/>
            <person name="Lukacs Z."/>
            <person name="Mihaltcheva S."/>
            <person name="Morgado L.N."/>
            <person name="Niskanen T."/>
            <person name="Noordeloos M.E."/>
            <person name="Ohm R.A."/>
            <person name="Ortiz-Santana B."/>
            <person name="Ovrebo C."/>
            <person name="Racz N."/>
            <person name="Riley R."/>
            <person name="Savchenko A."/>
            <person name="Shiryaev A."/>
            <person name="Soop K."/>
            <person name="Spirin V."/>
            <person name="Szebenyi C."/>
            <person name="Tomsovsky M."/>
            <person name="Tulloss R.E."/>
            <person name="Uehling J."/>
            <person name="Grigoriev I.V."/>
            <person name="Vagvolgyi C."/>
            <person name="Papp T."/>
            <person name="Martin F.M."/>
            <person name="Miettinen O."/>
            <person name="Hibbett D.S."/>
            <person name="Nagy L.G."/>
        </authorList>
    </citation>
    <scope>NUCLEOTIDE SEQUENCE [LARGE SCALE GENOMIC DNA]</scope>
    <source>
        <strain evidence="1 2">FP101781</strain>
    </source>
</reference>